<sequence length="115" mass="13343">MASDRDVDHLETMLELIAHLERRTQPLSLSDFEDDEDEVDLAAFRVGHIGEESSKLSPEIKARHPEIDWKNLYGMRNIISHTYTKILARAVWQAVQRHLEPLKVVCQAELDRLLK</sequence>
<name>A0A437M8L5_9SPHN</name>
<dbReference type="Proteomes" id="UP000282971">
    <property type="component" value="Unassembled WGS sequence"/>
</dbReference>
<organism evidence="6 7">
    <name type="scientific">Sphingomonas crocodyli</name>
    <dbReference type="NCBI Taxonomy" id="1979270"/>
    <lineage>
        <taxon>Bacteria</taxon>
        <taxon>Pseudomonadati</taxon>
        <taxon>Pseudomonadota</taxon>
        <taxon>Alphaproteobacteria</taxon>
        <taxon>Sphingomonadales</taxon>
        <taxon>Sphingomonadaceae</taxon>
        <taxon>Sphingomonas</taxon>
    </lineage>
</organism>
<keyword evidence="1" id="KW-0597">Phosphoprotein</keyword>
<keyword evidence="5" id="KW-0378">Hydrolase</keyword>
<keyword evidence="7" id="KW-1185">Reference proteome</keyword>
<evidence type="ECO:0000256" key="4">
    <source>
        <dbReference type="ARBA" id="ARBA00022741"/>
    </source>
</evidence>
<evidence type="ECO:0000313" key="6">
    <source>
        <dbReference type="EMBL" id="RVT93927.1"/>
    </source>
</evidence>
<gene>
    <name evidence="6" type="ORF">EOD43_08715</name>
</gene>
<dbReference type="RefSeq" id="WP_127743037.1">
    <property type="nucleotide sequence ID" value="NZ_SACN01000001.1"/>
</dbReference>
<keyword evidence="4" id="KW-0547">Nucleotide-binding</keyword>
<reference evidence="6 7" key="1">
    <citation type="submission" date="2019-01" db="EMBL/GenBank/DDBJ databases">
        <authorList>
            <person name="Chen W.-M."/>
        </authorList>
    </citation>
    <scope>NUCLEOTIDE SEQUENCE [LARGE SCALE GENOMIC DNA]</scope>
    <source>
        <strain evidence="6 7">CCP-7</strain>
    </source>
</reference>
<evidence type="ECO:0000256" key="1">
    <source>
        <dbReference type="ARBA" id="ARBA00022553"/>
    </source>
</evidence>
<evidence type="ECO:0000313" key="7">
    <source>
        <dbReference type="Proteomes" id="UP000282971"/>
    </source>
</evidence>
<dbReference type="GO" id="GO:0000166">
    <property type="term" value="F:nucleotide binding"/>
    <property type="evidence" value="ECO:0007669"/>
    <property type="project" value="UniProtKB-KW"/>
</dbReference>
<keyword evidence="3" id="KW-0540">Nuclease</keyword>
<dbReference type="EMBL" id="SACN01000001">
    <property type="protein sequence ID" value="RVT93927.1"/>
    <property type="molecule type" value="Genomic_DNA"/>
</dbReference>
<evidence type="ECO:0000256" key="2">
    <source>
        <dbReference type="ARBA" id="ARBA00022649"/>
    </source>
</evidence>
<dbReference type="AlphaFoldDB" id="A0A437M8L5"/>
<dbReference type="PANTHER" id="PTHR34139:SF1">
    <property type="entry name" value="RNASE MJ1380-RELATED"/>
    <property type="match status" value="1"/>
</dbReference>
<dbReference type="GO" id="GO:0004540">
    <property type="term" value="F:RNA nuclease activity"/>
    <property type="evidence" value="ECO:0007669"/>
    <property type="project" value="InterPro"/>
</dbReference>
<dbReference type="InterPro" id="IPR008201">
    <property type="entry name" value="HepT-like"/>
</dbReference>
<dbReference type="OrthoDB" id="4829434at2"/>
<dbReference type="GO" id="GO:0110001">
    <property type="term" value="C:toxin-antitoxin complex"/>
    <property type="evidence" value="ECO:0007669"/>
    <property type="project" value="InterPro"/>
</dbReference>
<dbReference type="PANTHER" id="PTHR34139">
    <property type="entry name" value="UPF0331 PROTEIN MJ0127"/>
    <property type="match status" value="1"/>
</dbReference>
<protein>
    <submittedName>
        <fullName evidence="6">DUF86 domain-containing protein</fullName>
    </submittedName>
</protein>
<evidence type="ECO:0000256" key="3">
    <source>
        <dbReference type="ARBA" id="ARBA00022722"/>
    </source>
</evidence>
<dbReference type="InterPro" id="IPR051813">
    <property type="entry name" value="HepT_RNase_toxin"/>
</dbReference>
<evidence type="ECO:0000256" key="5">
    <source>
        <dbReference type="ARBA" id="ARBA00022801"/>
    </source>
</evidence>
<dbReference type="Pfam" id="PF01934">
    <property type="entry name" value="HepT-like"/>
    <property type="match status" value="1"/>
</dbReference>
<proteinExistence type="predicted"/>
<keyword evidence="2" id="KW-1277">Toxin-antitoxin system</keyword>
<dbReference type="GO" id="GO:0016787">
    <property type="term" value="F:hydrolase activity"/>
    <property type="evidence" value="ECO:0007669"/>
    <property type="project" value="UniProtKB-KW"/>
</dbReference>
<accession>A0A437M8L5</accession>
<comment type="caution">
    <text evidence="6">The sequence shown here is derived from an EMBL/GenBank/DDBJ whole genome shotgun (WGS) entry which is preliminary data.</text>
</comment>